<name>A0A379LSU5_PRORE</name>
<protein>
    <submittedName>
        <fullName evidence="1">Uncharacterized protein conserved in bacteria</fullName>
    </submittedName>
</protein>
<reference evidence="1 2" key="1">
    <citation type="submission" date="2018-06" db="EMBL/GenBank/DDBJ databases">
        <authorList>
            <consortium name="Pathogen Informatics"/>
            <person name="Doyle S."/>
        </authorList>
    </citation>
    <scope>NUCLEOTIDE SEQUENCE [LARGE SCALE GENOMIC DNA]</scope>
    <source>
        <strain evidence="1 2">NCTC11801</strain>
    </source>
</reference>
<dbReference type="RefSeq" id="WP_115168398.1">
    <property type="nucleotide sequence ID" value="NZ_CP077318.1"/>
</dbReference>
<dbReference type="AlphaFoldDB" id="A0A379LSU5"/>
<gene>
    <name evidence="1" type="ORF">NCTC11801_04805</name>
</gene>
<evidence type="ECO:0000313" key="2">
    <source>
        <dbReference type="Proteomes" id="UP000254208"/>
    </source>
</evidence>
<evidence type="ECO:0000313" key="1">
    <source>
        <dbReference type="EMBL" id="SUD99078.1"/>
    </source>
</evidence>
<dbReference type="GeneID" id="93674849"/>
<dbReference type="SUPFAM" id="SSF160472">
    <property type="entry name" value="NMB0513-like"/>
    <property type="match status" value="1"/>
</dbReference>
<dbReference type="EMBL" id="UGTZ01000002">
    <property type="protein sequence ID" value="SUD99078.1"/>
    <property type="molecule type" value="Genomic_DNA"/>
</dbReference>
<dbReference type="Gene3D" id="1.10.3510.10">
    <property type="entry name" value="NMB0513-like"/>
    <property type="match status" value="1"/>
</dbReference>
<sequence>MNKILHFKEIVDDSRGLWLSGLFGAVVGWNPNKSFYENKNIFFSIIEELLDKQTIKFCSPEDPLGKVIPYWDTDNKNIVNFLKQHWPNSANTEEDDDLNFYFYDMPAVLWKTESGKYVGS</sequence>
<organism evidence="1 2">
    <name type="scientific">Providencia rettgeri</name>
    <dbReference type="NCBI Taxonomy" id="587"/>
    <lineage>
        <taxon>Bacteria</taxon>
        <taxon>Pseudomonadati</taxon>
        <taxon>Pseudomonadota</taxon>
        <taxon>Gammaproteobacteria</taxon>
        <taxon>Enterobacterales</taxon>
        <taxon>Morganellaceae</taxon>
        <taxon>Providencia</taxon>
    </lineage>
</organism>
<dbReference type="Proteomes" id="UP000254208">
    <property type="component" value="Unassembled WGS sequence"/>
</dbReference>
<proteinExistence type="predicted"/>
<accession>A0A379LSU5</accession>
<dbReference type="InterPro" id="IPR023138">
    <property type="entry name" value="NMB0513-like_sf"/>
</dbReference>